<dbReference type="InterPro" id="IPR012737">
    <property type="entry name" value="DhaK_L_YcgS"/>
</dbReference>
<protein>
    <submittedName>
        <fullName evidence="4">Dihydroxyacetone kinase, C-terminal domain</fullName>
    </submittedName>
</protein>
<evidence type="ECO:0000256" key="1">
    <source>
        <dbReference type="ARBA" id="ARBA00022679"/>
    </source>
</evidence>
<dbReference type="PROSITE" id="PS51480">
    <property type="entry name" value="DHAL"/>
    <property type="match status" value="1"/>
</dbReference>
<dbReference type="EMBL" id="CCNE01000004">
    <property type="protein sequence ID" value="CDX50338.1"/>
    <property type="molecule type" value="Genomic_DNA"/>
</dbReference>
<dbReference type="Pfam" id="PF02734">
    <property type="entry name" value="Dak2"/>
    <property type="match status" value="1"/>
</dbReference>
<dbReference type="InterPro" id="IPR036117">
    <property type="entry name" value="DhaL_dom_sf"/>
</dbReference>
<name>A0A090GSL7_MESPL</name>
<gene>
    <name evidence="4" type="primary">dhaL</name>
    <name evidence="4" type="ORF">MPL3365_120151</name>
</gene>
<evidence type="ECO:0000259" key="3">
    <source>
        <dbReference type="PROSITE" id="PS51480"/>
    </source>
</evidence>
<evidence type="ECO:0000313" key="4">
    <source>
        <dbReference type="EMBL" id="CDX50338.1"/>
    </source>
</evidence>
<dbReference type="GO" id="GO:0004371">
    <property type="term" value="F:glycerone kinase activity"/>
    <property type="evidence" value="ECO:0007669"/>
    <property type="project" value="InterPro"/>
</dbReference>
<sequence>MMAPADFSRLIATAADTIAAHAEELTALDQAIGDGDHGLNMKRGFEAVRAEADVFAAKPLPEALKAVGTKLVMTVGGASGPLFGTLFMALGKDLPAAPDRNGLTTALGKAIEAVAARGKSQPGQKTMLDVLQPVYEALAQGKTAAEISDAADRAAEATVPMKALRGRASFLGERSIGHMDAGARSTALLVRAVAEAIEGN</sequence>
<dbReference type="SUPFAM" id="SSF101473">
    <property type="entry name" value="DhaL-like"/>
    <property type="match status" value="1"/>
</dbReference>
<reference evidence="4 5" key="1">
    <citation type="submission" date="2014-08" db="EMBL/GenBank/DDBJ databases">
        <authorList>
            <person name="Moulin Lionel"/>
        </authorList>
    </citation>
    <scope>NUCLEOTIDE SEQUENCE [LARGE SCALE GENOMIC DNA]</scope>
</reference>
<dbReference type="NCBIfam" id="TIGR02365">
    <property type="entry name" value="dha_L_ycgS"/>
    <property type="match status" value="1"/>
</dbReference>
<organism evidence="4 5">
    <name type="scientific">Mesorhizobium plurifarium</name>
    <dbReference type="NCBI Taxonomy" id="69974"/>
    <lineage>
        <taxon>Bacteria</taxon>
        <taxon>Pseudomonadati</taxon>
        <taxon>Pseudomonadota</taxon>
        <taxon>Alphaproteobacteria</taxon>
        <taxon>Hyphomicrobiales</taxon>
        <taxon>Phyllobacteriaceae</taxon>
        <taxon>Mesorhizobium</taxon>
    </lineage>
</organism>
<dbReference type="PANTHER" id="PTHR28629">
    <property type="entry name" value="TRIOKINASE/FMN CYCLASE"/>
    <property type="match status" value="1"/>
</dbReference>
<keyword evidence="2 4" id="KW-0418">Kinase</keyword>
<dbReference type="GO" id="GO:0005829">
    <property type="term" value="C:cytosol"/>
    <property type="evidence" value="ECO:0007669"/>
    <property type="project" value="TreeGrafter"/>
</dbReference>
<feature type="domain" description="DhaL" evidence="3">
    <location>
        <begin position="5"/>
        <end position="195"/>
    </location>
</feature>
<keyword evidence="1" id="KW-0808">Transferase</keyword>
<accession>A0A090GSL7</accession>
<dbReference type="AlphaFoldDB" id="A0A090GSL7"/>
<dbReference type="PANTHER" id="PTHR28629:SF4">
    <property type="entry name" value="TRIOKINASE_FMN CYCLASE"/>
    <property type="match status" value="1"/>
</dbReference>
<dbReference type="Proteomes" id="UP000046122">
    <property type="component" value="Unassembled WGS sequence"/>
</dbReference>
<dbReference type="FunFam" id="1.25.40.340:FF:000002">
    <property type="entry name" value="Dihydroxyacetone kinase, L subunit"/>
    <property type="match status" value="1"/>
</dbReference>
<dbReference type="Gene3D" id="1.25.40.340">
    <property type="match status" value="1"/>
</dbReference>
<dbReference type="InterPro" id="IPR004007">
    <property type="entry name" value="DhaL_dom"/>
</dbReference>
<evidence type="ECO:0000256" key="2">
    <source>
        <dbReference type="ARBA" id="ARBA00022777"/>
    </source>
</evidence>
<dbReference type="GO" id="GO:0019563">
    <property type="term" value="P:glycerol catabolic process"/>
    <property type="evidence" value="ECO:0007669"/>
    <property type="project" value="TreeGrafter"/>
</dbReference>
<dbReference type="SMART" id="SM01120">
    <property type="entry name" value="Dak2"/>
    <property type="match status" value="1"/>
</dbReference>
<proteinExistence type="predicted"/>
<evidence type="ECO:0000313" key="5">
    <source>
        <dbReference type="Proteomes" id="UP000046122"/>
    </source>
</evidence>
<dbReference type="InterPro" id="IPR050861">
    <property type="entry name" value="Dihydroxyacetone_Kinase"/>
</dbReference>